<dbReference type="Gene3D" id="3.30.460.40">
    <property type="match status" value="1"/>
</dbReference>
<keyword evidence="2" id="KW-1185">Reference proteome</keyword>
<dbReference type="Pfam" id="PF10706">
    <property type="entry name" value="Aminoglyc_resit"/>
    <property type="match status" value="1"/>
</dbReference>
<proteinExistence type="predicted"/>
<dbReference type="InterPro" id="IPR019646">
    <property type="entry name" value="Aminoglyc_AdlTrfase"/>
</dbReference>
<evidence type="ECO:0000313" key="2">
    <source>
        <dbReference type="Proteomes" id="UP000632138"/>
    </source>
</evidence>
<evidence type="ECO:0008006" key="3">
    <source>
        <dbReference type="Google" id="ProtNLM"/>
    </source>
</evidence>
<reference evidence="1 2" key="1">
    <citation type="submission" date="2021-01" db="EMBL/GenBank/DDBJ databases">
        <title>Actinoplanes sp. nov. LDG1-06 isolated from lichen.</title>
        <authorList>
            <person name="Saeng-In P."/>
            <person name="Phongsopitanun W."/>
            <person name="Kanchanasin P."/>
            <person name="Yuki M."/>
            <person name="Kudo T."/>
            <person name="Ohkuma M."/>
            <person name="Tanasupawat S."/>
        </authorList>
    </citation>
    <scope>NUCLEOTIDE SEQUENCE [LARGE SCALE GENOMIC DNA]</scope>
    <source>
        <strain evidence="1 2">LDG1-06</strain>
    </source>
</reference>
<sequence length="194" mass="22074">MTPDIDAWQPWRPEQVAERLDGVGVPWYVAGGWAIDLHLGGGLREHEDLEIAVPRERFEPVAGRFPDLAFWVAGDGKVVPATPAALAEQYQTWAYDTAADVWRFDVFREPHDGDTWISRRHESLRRPYGEMILTDRNGIPYLSPEVVLLFKAKHQRPKDEQDYAAVAPRLTPAQRDWLNHALGIVHPGHAWIVS</sequence>
<gene>
    <name evidence="1" type="ORF">JIG36_50065</name>
</gene>
<accession>A0ABS2AW92</accession>
<comment type="caution">
    <text evidence="1">The sequence shown here is derived from an EMBL/GenBank/DDBJ whole genome shotgun (WGS) entry which is preliminary data.</text>
</comment>
<organism evidence="1 2">
    <name type="scientific">Paractinoplanes ovalisporus</name>
    <dbReference type="NCBI Taxonomy" id="2810368"/>
    <lineage>
        <taxon>Bacteria</taxon>
        <taxon>Bacillati</taxon>
        <taxon>Actinomycetota</taxon>
        <taxon>Actinomycetes</taxon>
        <taxon>Micromonosporales</taxon>
        <taxon>Micromonosporaceae</taxon>
        <taxon>Paractinoplanes</taxon>
    </lineage>
</organism>
<dbReference type="InterPro" id="IPR043519">
    <property type="entry name" value="NT_sf"/>
</dbReference>
<dbReference type="Proteomes" id="UP000632138">
    <property type="component" value="Unassembled WGS sequence"/>
</dbReference>
<dbReference type="RefSeq" id="WP_203384017.1">
    <property type="nucleotide sequence ID" value="NZ_JAENHP010000040.1"/>
</dbReference>
<protein>
    <recommendedName>
        <fullName evidence="3">Aminoglycoside-2''-adenylyltransferase</fullName>
    </recommendedName>
</protein>
<dbReference type="EMBL" id="JAENHP010000040">
    <property type="protein sequence ID" value="MBM2623663.1"/>
    <property type="molecule type" value="Genomic_DNA"/>
</dbReference>
<dbReference type="SUPFAM" id="SSF81301">
    <property type="entry name" value="Nucleotidyltransferase"/>
    <property type="match status" value="1"/>
</dbReference>
<name>A0ABS2AW92_9ACTN</name>
<evidence type="ECO:0000313" key="1">
    <source>
        <dbReference type="EMBL" id="MBM2623663.1"/>
    </source>
</evidence>